<proteinExistence type="predicted"/>
<dbReference type="STRING" id="1936003.STSP2_01140"/>
<dbReference type="Gene3D" id="3.40.720.10">
    <property type="entry name" value="Alkaline Phosphatase, subunit A"/>
    <property type="match status" value="1"/>
</dbReference>
<dbReference type="InterPro" id="IPR017850">
    <property type="entry name" value="Alkaline_phosphatase_core_sf"/>
</dbReference>
<feature type="domain" description="Sulfatase N-terminal" evidence="2">
    <location>
        <begin position="127"/>
        <end position="299"/>
    </location>
</feature>
<dbReference type="SUPFAM" id="SSF48371">
    <property type="entry name" value="ARM repeat"/>
    <property type="match status" value="1"/>
</dbReference>
<dbReference type="CDD" id="cd16027">
    <property type="entry name" value="SGSH"/>
    <property type="match status" value="1"/>
</dbReference>
<organism evidence="3 4">
    <name type="scientific">Anaerohalosphaera lusitana</name>
    <dbReference type="NCBI Taxonomy" id="1936003"/>
    <lineage>
        <taxon>Bacteria</taxon>
        <taxon>Pseudomonadati</taxon>
        <taxon>Planctomycetota</taxon>
        <taxon>Phycisphaerae</taxon>
        <taxon>Sedimentisphaerales</taxon>
        <taxon>Anaerohalosphaeraceae</taxon>
        <taxon>Anaerohalosphaera</taxon>
    </lineage>
</organism>
<evidence type="ECO:0000259" key="2">
    <source>
        <dbReference type="Pfam" id="PF00884"/>
    </source>
</evidence>
<dbReference type="PANTHER" id="PTHR43751:SF1">
    <property type="entry name" value="SULFATASE ATSG-RELATED"/>
    <property type="match status" value="1"/>
</dbReference>
<evidence type="ECO:0000313" key="4">
    <source>
        <dbReference type="Proteomes" id="UP000189674"/>
    </source>
</evidence>
<dbReference type="PANTHER" id="PTHR43751">
    <property type="entry name" value="SULFATASE"/>
    <property type="match status" value="1"/>
</dbReference>
<gene>
    <name evidence="3" type="ORF">STSP2_01140</name>
</gene>
<dbReference type="Gene3D" id="1.25.10.10">
    <property type="entry name" value="Leucine-rich Repeat Variant"/>
    <property type="match status" value="1"/>
</dbReference>
<dbReference type="RefSeq" id="WP_146660619.1">
    <property type="nucleotide sequence ID" value="NZ_CP019791.1"/>
</dbReference>
<dbReference type="InterPro" id="IPR016024">
    <property type="entry name" value="ARM-type_fold"/>
</dbReference>
<dbReference type="AlphaFoldDB" id="A0A1U9NKD9"/>
<dbReference type="EMBL" id="CP019791">
    <property type="protein sequence ID" value="AQT67986.1"/>
    <property type="molecule type" value="Genomic_DNA"/>
</dbReference>
<dbReference type="SUPFAM" id="SSF53649">
    <property type="entry name" value="Alkaline phosphatase-like"/>
    <property type="match status" value="1"/>
</dbReference>
<dbReference type="InterPro" id="IPR011989">
    <property type="entry name" value="ARM-like"/>
</dbReference>
<feature type="chain" id="PRO_5013002084" evidence="1">
    <location>
        <begin position="26"/>
        <end position="609"/>
    </location>
</feature>
<evidence type="ECO:0000313" key="3">
    <source>
        <dbReference type="EMBL" id="AQT67986.1"/>
    </source>
</evidence>
<dbReference type="Pfam" id="PF00884">
    <property type="entry name" value="Sulfatase"/>
    <property type="match status" value="2"/>
</dbReference>
<evidence type="ECO:0000256" key="1">
    <source>
        <dbReference type="SAM" id="SignalP"/>
    </source>
</evidence>
<dbReference type="InterPro" id="IPR052701">
    <property type="entry name" value="GAG_Ulvan_Degrading_Sulfatases"/>
</dbReference>
<dbReference type="KEGG" id="alus:STSP2_01140"/>
<accession>A0A1U9NKD9</accession>
<dbReference type="EC" id="3.1.6.1" evidence="3"/>
<feature type="domain" description="Sulfatase N-terminal" evidence="2">
    <location>
        <begin position="31"/>
        <end position="123"/>
    </location>
</feature>
<keyword evidence="4" id="KW-1185">Reference proteome</keyword>
<keyword evidence="1" id="KW-0732">Signal</keyword>
<dbReference type="OrthoDB" id="9763613at2"/>
<name>A0A1U9NKD9_9BACT</name>
<protein>
    <submittedName>
        <fullName evidence="3">Arylsulfatase</fullName>
        <ecNumber evidence="3">3.1.6.1</ecNumber>
    </submittedName>
</protein>
<dbReference type="Proteomes" id="UP000189674">
    <property type="component" value="Chromosome"/>
</dbReference>
<sequence precursor="true">MKRRDFLKFTTLSVLGLSATSNAEAAQPKRPNILWLTSEDNTADWLGCYNNPDATTPNLDQLAREGFRYTNCFANAPVCAPQRSTWITGVHAISMGTHPMRSRYQIPHEKIKYYPDHLKQAGYFVSNHTKTDYNIGGRPDKACWDSTADWRNRKPGQPFFSVINFAQSHESRAFGNVENTRHDPLNMDLPAYHPDIPTIRKNYAKYQDAVQIMDEKVGAAISKLKADGLYEDTIIVYCSDHGGVLPRSKRFLFDNGIHCPLIVRIPEKYKHLYPAPAPGTTVDDIVSFIDMPRTWLSLTAAPVPDHMQGRVFLGKTEPPRKYHFAWRGRMDERYDNQRAVRDKRYLYIKNYMPWFPWGQRLQYLWKMQATQTWQQHHQAGKTTAITARWFTPKPVEELYDTLKDPDCINNLADHTDQTQRLTQMRKALRDWQLKIHDSGLLPETERSARAEEHDVTIYEMVRNPKLYDLPAYLDAADLALQKDPANLPALTQDLDHPDSGIRWWAVVGLFYLGQNAAPAKAKLTAALTDPSHEVRAYTAWSLTTLGETERALQTFDQLIRDHSPATLTVLNILDQLGDSAKPLLQTVKQTELKDYNKRMKDYLLSKWSS</sequence>
<keyword evidence="3" id="KW-0378">Hydrolase</keyword>
<dbReference type="GO" id="GO:0004065">
    <property type="term" value="F:arylsulfatase activity"/>
    <property type="evidence" value="ECO:0007669"/>
    <property type="project" value="UniProtKB-EC"/>
</dbReference>
<reference evidence="4" key="1">
    <citation type="submission" date="2017-02" db="EMBL/GenBank/DDBJ databases">
        <title>Comparative genomics and description of representatives of a novel lineage of planctomycetes thriving in anoxic sediments.</title>
        <authorList>
            <person name="Spring S."/>
            <person name="Bunk B."/>
            <person name="Sproer C."/>
        </authorList>
    </citation>
    <scope>NUCLEOTIDE SEQUENCE [LARGE SCALE GENOMIC DNA]</scope>
    <source>
        <strain evidence="4">ST-NAGAB-D1</strain>
    </source>
</reference>
<feature type="signal peptide" evidence="1">
    <location>
        <begin position="1"/>
        <end position="25"/>
    </location>
</feature>
<dbReference type="InterPro" id="IPR000917">
    <property type="entry name" value="Sulfatase_N"/>
</dbReference>